<organism evidence="1">
    <name type="scientific">marine sediment metagenome</name>
    <dbReference type="NCBI Taxonomy" id="412755"/>
    <lineage>
        <taxon>unclassified sequences</taxon>
        <taxon>metagenomes</taxon>
        <taxon>ecological metagenomes</taxon>
    </lineage>
</organism>
<sequence length="261" mass="29774">MENYTSYIAGYFSASEDAENNKNMMHIDSYDWEHRTGDNPYRPYLYEGVFAHEFQHLIHFDQDPDEPSWVDEGCADLAMFMCGYGHSSGHIANYFVYHPITALTFWGGELEDYGACYLFALYLYEHYGGADFFTALLQEQANGIKGIENTLATLGYTETFDEIFDDWTIANYIDDTRKAGGKYGYESLDIGTIDTWGYSIEYVLGSMWWGPPDEAPFGVPSSWFFGIEPQPYTTHYFRFTNKPAATVFIDGDDFAGTLPHG</sequence>
<evidence type="ECO:0000313" key="1">
    <source>
        <dbReference type="EMBL" id="GAI61541.1"/>
    </source>
</evidence>
<feature type="non-terminal residue" evidence="1">
    <location>
        <position position="261"/>
    </location>
</feature>
<name>X1R397_9ZZZZ</name>
<reference evidence="1" key="1">
    <citation type="journal article" date="2014" name="Front. Microbiol.">
        <title>High frequency of phylogenetically diverse reductive dehalogenase-homologous genes in deep subseafloor sedimentary metagenomes.</title>
        <authorList>
            <person name="Kawai M."/>
            <person name="Futagami T."/>
            <person name="Toyoda A."/>
            <person name="Takaki Y."/>
            <person name="Nishi S."/>
            <person name="Hori S."/>
            <person name="Arai W."/>
            <person name="Tsubouchi T."/>
            <person name="Morono Y."/>
            <person name="Uchiyama I."/>
            <person name="Ito T."/>
            <person name="Fujiyama A."/>
            <person name="Inagaki F."/>
            <person name="Takami H."/>
        </authorList>
    </citation>
    <scope>NUCLEOTIDE SEQUENCE</scope>
    <source>
        <strain evidence="1">Expedition CK06-06</strain>
    </source>
</reference>
<comment type="caution">
    <text evidence="1">The sequence shown here is derived from an EMBL/GenBank/DDBJ whole genome shotgun (WGS) entry which is preliminary data.</text>
</comment>
<dbReference type="AlphaFoldDB" id="X1R397"/>
<dbReference type="EMBL" id="BARW01000245">
    <property type="protein sequence ID" value="GAI61541.1"/>
    <property type="molecule type" value="Genomic_DNA"/>
</dbReference>
<proteinExistence type="predicted"/>
<gene>
    <name evidence="1" type="ORF">S12H4_01291</name>
</gene>
<accession>X1R397</accession>
<protein>
    <recommendedName>
        <fullName evidence="2">Peptidase M6-like domain-containing protein</fullName>
    </recommendedName>
</protein>
<evidence type="ECO:0008006" key="2">
    <source>
        <dbReference type="Google" id="ProtNLM"/>
    </source>
</evidence>